<gene>
    <name evidence="1" type="ordered locus">Nwat_0607</name>
</gene>
<name>D8KB29_NITWC</name>
<dbReference type="HOGENOM" id="CLU_3382913_0_0_6"/>
<evidence type="ECO:0000313" key="2">
    <source>
        <dbReference type="Proteomes" id="UP000000393"/>
    </source>
</evidence>
<sequence>MKVAALLEVSLVLKHYKMRFNTASVPKGLFREF</sequence>
<proteinExistence type="predicted"/>
<dbReference type="Proteomes" id="UP000000393">
    <property type="component" value="Chromosome"/>
</dbReference>
<dbReference type="KEGG" id="nwa:Nwat_0607"/>
<keyword evidence="2" id="KW-1185">Reference proteome</keyword>
<accession>D8KB29</accession>
<reference evidence="1 2" key="1">
    <citation type="submission" date="2010-06" db="EMBL/GenBank/DDBJ databases">
        <title>Complete sequence of chromosome of Nitrosococcus watsoni C-113.</title>
        <authorList>
            <consortium name="US DOE Joint Genome Institute"/>
            <person name="Lucas S."/>
            <person name="Copeland A."/>
            <person name="Lapidus A."/>
            <person name="Cheng J.-F."/>
            <person name="Bruce D."/>
            <person name="Goodwin L."/>
            <person name="Pitluck S."/>
            <person name="Malfatti S.A."/>
            <person name="Chain P.S.G."/>
            <person name="Land M."/>
            <person name="Hauser L."/>
            <person name="Kyrpides N."/>
            <person name="Ivanova N."/>
            <person name="Cambell M.A."/>
            <person name="Heidelberg J.F."/>
            <person name="Klotz M.G."/>
            <person name="Woyke T."/>
        </authorList>
    </citation>
    <scope>NUCLEOTIDE SEQUENCE [LARGE SCALE GENOMIC DNA]</scope>
    <source>
        <strain evidence="1 2">C-113</strain>
    </source>
</reference>
<organism evidence="1 2">
    <name type="scientific">Nitrosococcus watsoni (strain C-113)</name>
    <dbReference type="NCBI Taxonomy" id="105559"/>
    <lineage>
        <taxon>Bacteria</taxon>
        <taxon>Pseudomonadati</taxon>
        <taxon>Pseudomonadota</taxon>
        <taxon>Gammaproteobacteria</taxon>
        <taxon>Chromatiales</taxon>
        <taxon>Chromatiaceae</taxon>
        <taxon>Nitrosococcus</taxon>
    </lineage>
</organism>
<dbReference type="EMBL" id="CP002086">
    <property type="protein sequence ID" value="ADJ27563.1"/>
    <property type="molecule type" value="Genomic_DNA"/>
</dbReference>
<dbReference type="AlphaFoldDB" id="D8KB29"/>
<protein>
    <submittedName>
        <fullName evidence="1">Uncharacterized protein</fullName>
    </submittedName>
</protein>
<evidence type="ECO:0000313" key="1">
    <source>
        <dbReference type="EMBL" id="ADJ27563.1"/>
    </source>
</evidence>